<dbReference type="InterPro" id="IPR004046">
    <property type="entry name" value="GST_C"/>
</dbReference>
<dbReference type="EMBL" id="ADAS02000125">
    <property type="protein sequence ID" value="OAV89533.1"/>
    <property type="molecule type" value="Genomic_DNA"/>
</dbReference>
<dbReference type="OrthoDB" id="414243at2759"/>
<name>A0A180GCA1_PUCT1</name>
<dbReference type="Proteomes" id="UP000005240">
    <property type="component" value="Unassembled WGS sequence"/>
</dbReference>
<dbReference type="SFLD" id="SFLDG01205">
    <property type="entry name" value="AMPS.1"/>
    <property type="match status" value="1"/>
</dbReference>
<dbReference type="GO" id="GO:0004364">
    <property type="term" value="F:glutathione transferase activity"/>
    <property type="evidence" value="ECO:0007669"/>
    <property type="project" value="TreeGrafter"/>
</dbReference>
<protein>
    <recommendedName>
        <fullName evidence="6">Glutathione S-transferase</fullName>
    </recommendedName>
</protein>
<evidence type="ECO:0000259" key="1">
    <source>
        <dbReference type="PROSITE" id="PS50404"/>
    </source>
</evidence>
<dbReference type="CDD" id="cd03192">
    <property type="entry name" value="GST_C_Sigma_like"/>
    <property type="match status" value="1"/>
</dbReference>
<dbReference type="PANTHER" id="PTHR11571:SF252">
    <property type="entry name" value="GLUTATHIONE S-TRANSFERASE"/>
    <property type="match status" value="1"/>
</dbReference>
<dbReference type="SUPFAM" id="SSF47616">
    <property type="entry name" value="GST C-terminal domain-like"/>
    <property type="match status" value="1"/>
</dbReference>
<accession>A0A180GCA1</accession>
<dbReference type="Gene3D" id="1.20.1050.10">
    <property type="match status" value="1"/>
</dbReference>
<dbReference type="FunFam" id="3.40.30.10:FF:000608">
    <property type="entry name" value="Glutathione S-Transferase"/>
    <property type="match status" value="1"/>
</dbReference>
<dbReference type="PANTHER" id="PTHR11571">
    <property type="entry name" value="GLUTATHIONE S-TRANSFERASE"/>
    <property type="match status" value="1"/>
</dbReference>
<reference evidence="3" key="2">
    <citation type="submission" date="2016-05" db="EMBL/GenBank/DDBJ databases">
        <title>Comparative analysis highlights variable genome content of wheat rusts and divergence of the mating loci.</title>
        <authorList>
            <person name="Cuomo C.A."/>
            <person name="Bakkeren G."/>
            <person name="Szabo L."/>
            <person name="Khalil H."/>
            <person name="Joly D."/>
            <person name="Goldberg J."/>
            <person name="Young S."/>
            <person name="Zeng Q."/>
            <person name="Fellers J."/>
        </authorList>
    </citation>
    <scope>NUCLEOTIDE SEQUENCE [LARGE SCALE GENOMIC DNA]</scope>
    <source>
        <strain evidence="3">1-1 BBBD Race 1</strain>
    </source>
</reference>
<gene>
    <name evidence="3" type="ORF">PTTG_04116</name>
</gene>
<evidence type="ECO:0008006" key="6">
    <source>
        <dbReference type="Google" id="ProtNLM"/>
    </source>
</evidence>
<dbReference type="EnsemblFungi" id="PTTG_04116-t43_1">
    <property type="protein sequence ID" value="PTTG_04116-t43_1-p1"/>
    <property type="gene ID" value="PTTG_04116"/>
</dbReference>
<sequence>MPSYKLSYFDAKGRAEAIRLALHCGGIPFTDERLSREQFAEKKESFPFGQVPNLTVDEKTMIPQEVAILQYVGRLSGLYPSDPEEARQVDVMLNVANDFYSAMAAFFMPDNPGKEQLKTMAVESQFPKLFGYLERYLAKNETTFSAGNKLTIADFRLYSIISNLKAGMLDGCPTDLADKYPHVVKLYQAIDGHEKVASWNKTQAK</sequence>
<reference evidence="4 5" key="3">
    <citation type="journal article" date="2017" name="G3 (Bethesda)">
        <title>Comparative analysis highlights variable genome content of wheat rusts and divergence of the mating loci.</title>
        <authorList>
            <person name="Cuomo C.A."/>
            <person name="Bakkeren G."/>
            <person name="Khalil H.B."/>
            <person name="Panwar V."/>
            <person name="Joly D."/>
            <person name="Linning R."/>
            <person name="Sakthikumar S."/>
            <person name="Song X."/>
            <person name="Adiconis X."/>
            <person name="Fan L."/>
            <person name="Goldberg J.M."/>
            <person name="Levin J.Z."/>
            <person name="Young S."/>
            <person name="Zeng Q."/>
            <person name="Anikster Y."/>
            <person name="Bruce M."/>
            <person name="Wang M."/>
            <person name="Yin C."/>
            <person name="McCallum B."/>
            <person name="Szabo L.J."/>
            <person name="Hulbert S."/>
            <person name="Chen X."/>
            <person name="Fellers J.P."/>
        </authorList>
    </citation>
    <scope>NUCLEOTIDE SEQUENCE</scope>
    <source>
        <strain evidence="4">isolate 1-1 / race 1 (BBBD)</strain>
        <strain evidence="5">Isolate 1-1 / race 1 (BBBD)</strain>
    </source>
</reference>
<dbReference type="PROSITE" id="PS50405">
    <property type="entry name" value="GST_CTER"/>
    <property type="match status" value="1"/>
</dbReference>
<keyword evidence="5" id="KW-1185">Reference proteome</keyword>
<evidence type="ECO:0000313" key="4">
    <source>
        <dbReference type="EnsemblFungi" id="PTTG_04116-t43_1-p1"/>
    </source>
</evidence>
<dbReference type="SFLD" id="SFLDS00019">
    <property type="entry name" value="Glutathione_Transferase_(cytos"/>
    <property type="match status" value="1"/>
</dbReference>
<feature type="domain" description="GST N-terminal" evidence="1">
    <location>
        <begin position="2"/>
        <end position="80"/>
    </location>
</feature>
<dbReference type="VEuPathDB" id="FungiDB:PTTG_04116"/>
<dbReference type="InterPro" id="IPR004045">
    <property type="entry name" value="Glutathione_S-Trfase_N"/>
</dbReference>
<feature type="domain" description="GST C-terminal" evidence="2">
    <location>
        <begin position="82"/>
        <end position="205"/>
    </location>
</feature>
<dbReference type="GO" id="GO:0006749">
    <property type="term" value="P:glutathione metabolic process"/>
    <property type="evidence" value="ECO:0007669"/>
    <property type="project" value="TreeGrafter"/>
</dbReference>
<dbReference type="InterPro" id="IPR050213">
    <property type="entry name" value="GST_superfamily"/>
</dbReference>
<dbReference type="SFLD" id="SFLDG00363">
    <property type="entry name" value="AMPS_(cytGST):_Alpha-__Mu-__Pi"/>
    <property type="match status" value="1"/>
</dbReference>
<evidence type="ECO:0000313" key="3">
    <source>
        <dbReference type="EMBL" id="OAV89533.1"/>
    </source>
</evidence>
<reference evidence="4" key="4">
    <citation type="submission" date="2025-05" db="UniProtKB">
        <authorList>
            <consortium name="EnsemblFungi"/>
        </authorList>
    </citation>
    <scope>IDENTIFICATION</scope>
    <source>
        <strain evidence="4">isolate 1-1 / race 1 (BBBD)</strain>
    </source>
</reference>
<dbReference type="Pfam" id="PF02798">
    <property type="entry name" value="GST_N"/>
    <property type="match status" value="1"/>
</dbReference>
<dbReference type="InterPro" id="IPR036249">
    <property type="entry name" value="Thioredoxin-like_sf"/>
</dbReference>
<evidence type="ECO:0000259" key="2">
    <source>
        <dbReference type="PROSITE" id="PS50405"/>
    </source>
</evidence>
<dbReference type="AlphaFoldDB" id="A0A180GCA1"/>
<dbReference type="STRING" id="630390.A0A180GCA1"/>
<dbReference type="FunFam" id="1.20.1050.10:FF:000055">
    <property type="entry name" value="Glutathione S-transferase"/>
    <property type="match status" value="1"/>
</dbReference>
<reference evidence="3" key="1">
    <citation type="submission" date="2009-11" db="EMBL/GenBank/DDBJ databases">
        <authorList>
            <consortium name="The Broad Institute Genome Sequencing Platform"/>
            <person name="Ward D."/>
            <person name="Feldgarden M."/>
            <person name="Earl A."/>
            <person name="Young S.K."/>
            <person name="Zeng Q."/>
            <person name="Koehrsen M."/>
            <person name="Alvarado L."/>
            <person name="Berlin A."/>
            <person name="Bochicchio J."/>
            <person name="Borenstein D."/>
            <person name="Chapman S.B."/>
            <person name="Chen Z."/>
            <person name="Engels R."/>
            <person name="Freedman E."/>
            <person name="Gellesch M."/>
            <person name="Goldberg J."/>
            <person name="Griggs A."/>
            <person name="Gujja S."/>
            <person name="Heilman E."/>
            <person name="Heiman D."/>
            <person name="Hepburn T."/>
            <person name="Howarth C."/>
            <person name="Jen D."/>
            <person name="Larson L."/>
            <person name="Lewis B."/>
            <person name="Mehta T."/>
            <person name="Park D."/>
            <person name="Pearson M."/>
            <person name="Roberts A."/>
            <person name="Saif S."/>
            <person name="Shea T."/>
            <person name="Shenoy N."/>
            <person name="Sisk P."/>
            <person name="Stolte C."/>
            <person name="Sykes S."/>
            <person name="Thomson T."/>
            <person name="Walk T."/>
            <person name="White J."/>
            <person name="Yandava C."/>
            <person name="Izard J."/>
            <person name="Baranova O.V."/>
            <person name="Blanton J.M."/>
            <person name="Tanner A.C."/>
            <person name="Dewhirst F.E."/>
            <person name="Haas B."/>
            <person name="Nusbaum C."/>
            <person name="Birren B."/>
        </authorList>
    </citation>
    <scope>NUCLEOTIDE SEQUENCE [LARGE SCALE GENOMIC DNA]</scope>
    <source>
        <strain evidence="3">1-1 BBBD Race 1</strain>
    </source>
</reference>
<dbReference type="PROSITE" id="PS50404">
    <property type="entry name" value="GST_NTER"/>
    <property type="match status" value="1"/>
</dbReference>
<dbReference type="Gene3D" id="3.40.30.10">
    <property type="entry name" value="Glutaredoxin"/>
    <property type="match status" value="1"/>
</dbReference>
<dbReference type="InterPro" id="IPR040079">
    <property type="entry name" value="Glutathione_S-Trfase"/>
</dbReference>
<dbReference type="SUPFAM" id="SSF52833">
    <property type="entry name" value="Thioredoxin-like"/>
    <property type="match status" value="1"/>
</dbReference>
<organism evidence="3">
    <name type="scientific">Puccinia triticina (isolate 1-1 / race 1 (BBBD))</name>
    <name type="common">Brown leaf rust fungus</name>
    <dbReference type="NCBI Taxonomy" id="630390"/>
    <lineage>
        <taxon>Eukaryota</taxon>
        <taxon>Fungi</taxon>
        <taxon>Dikarya</taxon>
        <taxon>Basidiomycota</taxon>
        <taxon>Pucciniomycotina</taxon>
        <taxon>Pucciniomycetes</taxon>
        <taxon>Pucciniales</taxon>
        <taxon>Pucciniaceae</taxon>
        <taxon>Puccinia</taxon>
    </lineage>
</organism>
<dbReference type="Pfam" id="PF14497">
    <property type="entry name" value="GST_C_3"/>
    <property type="match status" value="1"/>
</dbReference>
<proteinExistence type="predicted"/>
<dbReference type="CDD" id="cd03039">
    <property type="entry name" value="GST_N_Sigma_like"/>
    <property type="match status" value="1"/>
</dbReference>
<evidence type="ECO:0000313" key="5">
    <source>
        <dbReference type="Proteomes" id="UP000005240"/>
    </source>
</evidence>
<dbReference type="InterPro" id="IPR010987">
    <property type="entry name" value="Glutathione-S-Trfase_C-like"/>
</dbReference>
<dbReference type="InterPro" id="IPR036282">
    <property type="entry name" value="Glutathione-S-Trfase_C_sf"/>
</dbReference>